<dbReference type="Proteomes" id="UP000652755">
    <property type="component" value="Unassembled WGS sequence"/>
</dbReference>
<keyword evidence="1" id="KW-1133">Transmembrane helix</keyword>
<proteinExistence type="predicted"/>
<evidence type="ECO:0000256" key="1">
    <source>
        <dbReference type="SAM" id="Phobius"/>
    </source>
</evidence>
<comment type="caution">
    <text evidence="2">The sequence shown here is derived from an EMBL/GenBank/DDBJ whole genome shotgun (WGS) entry which is preliminary data.</text>
</comment>
<keyword evidence="1" id="KW-0812">Transmembrane</keyword>
<dbReference type="RefSeq" id="WP_187073087.1">
    <property type="nucleotide sequence ID" value="NZ_JACRYL010000024.1"/>
</dbReference>
<gene>
    <name evidence="2" type="ORF">H7U22_19785</name>
</gene>
<accession>A0ABR7KXY7</accession>
<feature type="transmembrane region" description="Helical" evidence="1">
    <location>
        <begin position="116"/>
        <end position="135"/>
    </location>
</feature>
<organism evidence="2 3">
    <name type="scientific">Pedobacter fastidiosus</name>
    <dbReference type="NCBI Taxonomy" id="2765361"/>
    <lineage>
        <taxon>Bacteria</taxon>
        <taxon>Pseudomonadati</taxon>
        <taxon>Bacteroidota</taxon>
        <taxon>Sphingobacteriia</taxon>
        <taxon>Sphingobacteriales</taxon>
        <taxon>Sphingobacteriaceae</taxon>
        <taxon>Pedobacter</taxon>
    </lineage>
</organism>
<dbReference type="Pfam" id="PF06993">
    <property type="entry name" value="DUF1304"/>
    <property type="match status" value="1"/>
</dbReference>
<evidence type="ECO:0000313" key="3">
    <source>
        <dbReference type="Proteomes" id="UP000652755"/>
    </source>
</evidence>
<feature type="transmembrane region" description="Helical" evidence="1">
    <location>
        <begin position="9"/>
        <end position="30"/>
    </location>
</feature>
<reference evidence="2 3" key="1">
    <citation type="submission" date="2020-08" db="EMBL/GenBank/DDBJ databases">
        <authorList>
            <person name="Sun Q."/>
            <person name="Inoue M."/>
        </authorList>
    </citation>
    <scope>NUCLEOTIDE SEQUENCE [LARGE SCALE GENOMIC DNA]</scope>
    <source>
        <strain evidence="2 3">CCM 8938</strain>
    </source>
</reference>
<keyword evidence="3" id="KW-1185">Reference proteome</keyword>
<dbReference type="InterPro" id="IPR009732">
    <property type="entry name" value="DUF1304"/>
</dbReference>
<feature type="transmembrane region" description="Helical" evidence="1">
    <location>
        <begin position="66"/>
        <end position="83"/>
    </location>
</feature>
<protein>
    <submittedName>
        <fullName evidence="2">DUF1304 family protein</fullName>
    </submittedName>
</protein>
<evidence type="ECO:0000313" key="2">
    <source>
        <dbReference type="EMBL" id="MBC6112670.1"/>
    </source>
</evidence>
<name>A0ABR7KXY7_9SPHI</name>
<sequence>MGLSRFTKVLVVFVIFDFFMFFILEAIFWMQPFVHNLLLTWFDNPPVSLGFEMHALVLKKLFINQGFYNLFFAVGGIAGLYQLKVNRSVGYALILLVCFAAVGAGMVLAITSKAYLLATLQAVPAAIAFYNIFILTKHYKTERK</sequence>
<feature type="transmembrane region" description="Helical" evidence="1">
    <location>
        <begin position="90"/>
        <end position="110"/>
    </location>
</feature>
<keyword evidence="1" id="KW-0472">Membrane</keyword>
<dbReference type="EMBL" id="JACRYL010000024">
    <property type="protein sequence ID" value="MBC6112670.1"/>
    <property type="molecule type" value="Genomic_DNA"/>
</dbReference>